<keyword evidence="3" id="KW-0732">Signal</keyword>
<feature type="region of interest" description="Disordered" evidence="1">
    <location>
        <begin position="208"/>
        <end position="248"/>
    </location>
</feature>
<name>R4V450_COPFO</name>
<dbReference type="EMBL" id="KC740794">
    <property type="protein sequence ID" value="AGM32618.1"/>
    <property type="molecule type" value="mRNA"/>
</dbReference>
<feature type="transmembrane region" description="Helical" evidence="2">
    <location>
        <begin position="98"/>
        <end position="122"/>
    </location>
</feature>
<evidence type="ECO:0008006" key="5">
    <source>
        <dbReference type="Google" id="ProtNLM"/>
    </source>
</evidence>
<sequence>MEVQVTLVCLITAVMSQQPERMVKYYHADCVDNSNCMLHSTCNRNVCKCNQGYQRNGSGQCEQCPGPADSCEDCCYPPHSYICDSKICVCGSNCNDSFILAAQVALGAALTIAFLALAALFWKTCQHRNGSRGHLPSLLREHEGSLSSMQRFVLQRLRDRPPRYEDTNHIQLEKPPPYQEAVTNCESQVPDIWDTSPPLYCEALHSSTGRTLTEENEPVQQANMSMVSDTRAQREGESSSSDSCQLGGANNFRYTLHEARQMQHSETELYM</sequence>
<accession>R4V450</accession>
<evidence type="ECO:0000256" key="2">
    <source>
        <dbReference type="SAM" id="Phobius"/>
    </source>
</evidence>
<reference evidence="4" key="1">
    <citation type="submission" date="2013-03" db="EMBL/GenBank/DDBJ databases">
        <title>Immune-Related transcriptome of Coptotermes formosanus Shiraki workers: the defense mechanism.</title>
        <authorList>
            <person name="Hussain A."/>
            <person name="Li Y.F."/>
            <person name="Wen S.Y."/>
        </authorList>
    </citation>
    <scope>NUCLEOTIDE SEQUENCE</scope>
</reference>
<organism evidence="4">
    <name type="scientific">Coptotermes formosanus</name>
    <name type="common">Formosan subterranean termite</name>
    <dbReference type="NCBI Taxonomy" id="36987"/>
    <lineage>
        <taxon>Eukaryota</taxon>
        <taxon>Metazoa</taxon>
        <taxon>Ecdysozoa</taxon>
        <taxon>Arthropoda</taxon>
        <taxon>Hexapoda</taxon>
        <taxon>Insecta</taxon>
        <taxon>Pterygota</taxon>
        <taxon>Neoptera</taxon>
        <taxon>Polyneoptera</taxon>
        <taxon>Dictyoptera</taxon>
        <taxon>Blattodea</taxon>
        <taxon>Blattoidea</taxon>
        <taxon>Termitoidae</taxon>
        <taxon>Rhinotermitidae</taxon>
        <taxon>Coptotermes</taxon>
    </lineage>
</organism>
<proteinExistence type="evidence at transcript level"/>
<keyword evidence="2" id="KW-0812">Transmembrane</keyword>
<feature type="compositionally biased region" description="Polar residues" evidence="1">
    <location>
        <begin position="218"/>
        <end position="230"/>
    </location>
</feature>
<keyword evidence="2" id="KW-0472">Membrane</keyword>
<protein>
    <recommendedName>
        <fullName evidence="5">EGF-like domain-containing protein</fullName>
    </recommendedName>
</protein>
<keyword evidence="2" id="KW-1133">Transmembrane helix</keyword>
<evidence type="ECO:0000256" key="3">
    <source>
        <dbReference type="SAM" id="SignalP"/>
    </source>
</evidence>
<dbReference type="AlphaFoldDB" id="R4V450"/>
<feature type="signal peptide" evidence="3">
    <location>
        <begin position="1"/>
        <end position="16"/>
    </location>
</feature>
<feature type="chain" id="PRO_5004371854" description="EGF-like domain-containing protein" evidence="3">
    <location>
        <begin position="17"/>
        <end position="271"/>
    </location>
</feature>
<evidence type="ECO:0000256" key="1">
    <source>
        <dbReference type="SAM" id="MobiDB-lite"/>
    </source>
</evidence>
<evidence type="ECO:0000313" key="4">
    <source>
        <dbReference type="EMBL" id="AGM32618.1"/>
    </source>
</evidence>